<dbReference type="InterPro" id="IPR000305">
    <property type="entry name" value="GIY-YIG_endonuc"/>
</dbReference>
<dbReference type="PANTHER" id="PTHR21301:SF13">
    <property type="match status" value="1"/>
</dbReference>
<evidence type="ECO:0000313" key="2">
    <source>
        <dbReference type="EMBL" id="OCT95583.1"/>
    </source>
</evidence>
<evidence type="ECO:0000313" key="3">
    <source>
        <dbReference type="Proteomes" id="UP000694892"/>
    </source>
</evidence>
<dbReference type="SUPFAM" id="SSF82771">
    <property type="entry name" value="GIY-YIG endonuclease"/>
    <property type="match status" value="1"/>
</dbReference>
<proteinExistence type="predicted"/>
<protein>
    <recommendedName>
        <fullName evidence="1">GIY-YIG domain-containing protein</fullName>
    </recommendedName>
</protein>
<gene>
    <name evidence="2" type="ORF">XELAEV_18013271mg</name>
</gene>
<sequence length="554" mass="63931">MLPLHKAKTSFDGFTGCHILNDFKAQAAITDRLSFGTLCTTSDLRELALSRQIYAWRSVVIYSKPSLANFRSLSVKVSNANGLLLHKYGSPLIDEHGESDGILLLNSRFPKKHNKAHKANKSTKIIRFIGNYSFEHNEIRQILTNHWQILEQDKDLSSVIGTKPTITFRRSKNLRDQQLLCDGQYLRPHAPQKIFYRFVDKLNSNSINLKVTAEINRDAINFLDIRIYRDNNNDVQTTVFRKDTATNNLLHAKSQHPSSLIQGIPTGQYLRVKRICSTETDFKKEADKLYLRFKQRAYSHNSLKRAYKRALGADRNQLLIPKKHNEAHKANKSTKIIRFIGNYSFEHNEIRQILTNHWQILEQDKDLSSVIGTKPTITFRRSKNLRDQLVHSHLNNKGKPTRLENKTKGCHKCGSCLACPYIEKAWVYVGRDDKPIYTLEHSMNCKTSGVIYVMTCQCGKCYVGKTKREFRRRILEHVGDVKHKRNTSVARHINETHNGSLEMLKFTAVDLIEPTLRVGDIDKKLLQREAQWIYWLNTRAPNGLNEGFTFSPFL</sequence>
<dbReference type="Pfam" id="PF26215">
    <property type="entry name" value="HTH_animal"/>
    <property type="match status" value="1"/>
</dbReference>
<dbReference type="CDD" id="cd10442">
    <property type="entry name" value="GIY-YIG_PLEs"/>
    <property type="match status" value="1"/>
</dbReference>
<dbReference type="EMBL" id="CM004468">
    <property type="protein sequence ID" value="OCT95583.1"/>
    <property type="molecule type" value="Genomic_DNA"/>
</dbReference>
<dbReference type="PROSITE" id="PS50164">
    <property type="entry name" value="GIY_YIG"/>
    <property type="match status" value="1"/>
</dbReference>
<dbReference type="PANTHER" id="PTHR21301">
    <property type="entry name" value="REVERSE TRANSCRIPTASE"/>
    <property type="match status" value="1"/>
</dbReference>
<evidence type="ECO:0000259" key="1">
    <source>
        <dbReference type="PROSITE" id="PS50164"/>
    </source>
</evidence>
<dbReference type="Proteomes" id="UP000694892">
    <property type="component" value="Chromosome 2L"/>
</dbReference>
<reference evidence="3" key="1">
    <citation type="journal article" date="2016" name="Nature">
        <title>Genome evolution in the allotetraploid frog Xenopus laevis.</title>
        <authorList>
            <person name="Session A.M."/>
            <person name="Uno Y."/>
            <person name="Kwon T."/>
            <person name="Chapman J.A."/>
            <person name="Toyoda A."/>
            <person name="Takahashi S."/>
            <person name="Fukui A."/>
            <person name="Hikosaka A."/>
            <person name="Suzuki A."/>
            <person name="Kondo M."/>
            <person name="van Heeringen S.J."/>
            <person name="Quigley I."/>
            <person name="Heinz S."/>
            <person name="Ogino H."/>
            <person name="Ochi H."/>
            <person name="Hellsten U."/>
            <person name="Lyons J.B."/>
            <person name="Simakov O."/>
            <person name="Putnam N."/>
            <person name="Stites J."/>
            <person name="Kuroki Y."/>
            <person name="Tanaka T."/>
            <person name="Michiue T."/>
            <person name="Watanabe M."/>
            <person name="Bogdanovic O."/>
            <person name="Lister R."/>
            <person name="Georgiou G."/>
            <person name="Paranjpe S.S."/>
            <person name="van Kruijsbergen I."/>
            <person name="Shu S."/>
            <person name="Carlson J."/>
            <person name="Kinoshita T."/>
            <person name="Ohta Y."/>
            <person name="Mawaribuchi S."/>
            <person name="Jenkins J."/>
            <person name="Grimwood J."/>
            <person name="Schmutz J."/>
            <person name="Mitros T."/>
            <person name="Mozaffari S.V."/>
            <person name="Suzuki Y."/>
            <person name="Haramoto Y."/>
            <person name="Yamamoto T.S."/>
            <person name="Takagi C."/>
            <person name="Heald R."/>
            <person name="Miller K."/>
            <person name="Haudenschild C."/>
            <person name="Kitzman J."/>
            <person name="Nakayama T."/>
            <person name="Izutsu Y."/>
            <person name="Robert J."/>
            <person name="Fortriede J."/>
            <person name="Burns K."/>
            <person name="Lotay V."/>
            <person name="Karimi K."/>
            <person name="Yasuoka Y."/>
            <person name="Dichmann D.S."/>
            <person name="Flajnik M.F."/>
            <person name="Houston D.W."/>
            <person name="Shendure J."/>
            <person name="DuPasquier L."/>
            <person name="Vize P.D."/>
            <person name="Zorn A.M."/>
            <person name="Ito M."/>
            <person name="Marcotte E.M."/>
            <person name="Wallingford J.B."/>
            <person name="Ito Y."/>
            <person name="Asashima M."/>
            <person name="Ueno N."/>
            <person name="Matsuda Y."/>
            <person name="Veenstra G.J."/>
            <person name="Fujiyama A."/>
            <person name="Harland R.M."/>
            <person name="Taira M."/>
            <person name="Rokhsar D.S."/>
        </authorList>
    </citation>
    <scope>NUCLEOTIDE SEQUENCE [LARGE SCALE GENOMIC DNA]</scope>
    <source>
        <strain evidence="3">J</strain>
    </source>
</reference>
<dbReference type="AlphaFoldDB" id="A0A974HZ75"/>
<dbReference type="InterPro" id="IPR035901">
    <property type="entry name" value="GIY-YIG_endonuc_sf"/>
</dbReference>
<dbReference type="Gene3D" id="3.40.1440.10">
    <property type="entry name" value="GIY-YIG endonuclease"/>
    <property type="match status" value="1"/>
</dbReference>
<dbReference type="InterPro" id="IPR058912">
    <property type="entry name" value="HTH_animal"/>
</dbReference>
<name>A0A974HZ75_XENLA</name>
<organism evidence="2 3">
    <name type="scientific">Xenopus laevis</name>
    <name type="common">African clawed frog</name>
    <dbReference type="NCBI Taxonomy" id="8355"/>
    <lineage>
        <taxon>Eukaryota</taxon>
        <taxon>Metazoa</taxon>
        <taxon>Chordata</taxon>
        <taxon>Craniata</taxon>
        <taxon>Vertebrata</taxon>
        <taxon>Euteleostomi</taxon>
        <taxon>Amphibia</taxon>
        <taxon>Batrachia</taxon>
        <taxon>Anura</taxon>
        <taxon>Pipoidea</taxon>
        <taxon>Pipidae</taxon>
        <taxon>Xenopodinae</taxon>
        <taxon>Xenopus</taxon>
        <taxon>Xenopus</taxon>
    </lineage>
</organism>
<feature type="domain" description="GIY-YIG" evidence="1">
    <location>
        <begin position="447"/>
        <end position="544"/>
    </location>
</feature>
<accession>A0A974HZ75</accession>